<protein>
    <recommendedName>
        <fullName evidence="5">Leucyl/phenylalanyl-tRNA--protein transferase</fullName>
    </recommendedName>
</protein>
<name>A0A381Z9Q4_9ZZZZ</name>
<keyword evidence="3" id="KW-0012">Acyltransferase</keyword>
<reference evidence="4" key="1">
    <citation type="submission" date="2018-05" db="EMBL/GenBank/DDBJ databases">
        <authorList>
            <person name="Lanie J.A."/>
            <person name="Ng W.-L."/>
            <person name="Kazmierczak K.M."/>
            <person name="Andrzejewski T.M."/>
            <person name="Davidsen T.M."/>
            <person name="Wayne K.J."/>
            <person name="Tettelin H."/>
            <person name="Glass J.I."/>
            <person name="Rusch D."/>
            <person name="Podicherti R."/>
            <person name="Tsui H.-C.T."/>
            <person name="Winkler M.E."/>
        </authorList>
    </citation>
    <scope>NUCLEOTIDE SEQUENCE</scope>
</reference>
<accession>A0A381Z9Q4</accession>
<keyword evidence="2" id="KW-0808">Transferase</keyword>
<dbReference type="GO" id="GO:0008914">
    <property type="term" value="F:leucyl-tRNA--protein transferase activity"/>
    <property type="evidence" value="ECO:0007669"/>
    <property type="project" value="InterPro"/>
</dbReference>
<evidence type="ECO:0000313" key="4">
    <source>
        <dbReference type="EMBL" id="SVA86026.1"/>
    </source>
</evidence>
<dbReference type="EMBL" id="UINC01020501">
    <property type="protein sequence ID" value="SVA86026.1"/>
    <property type="molecule type" value="Genomic_DNA"/>
</dbReference>
<evidence type="ECO:0000256" key="3">
    <source>
        <dbReference type="ARBA" id="ARBA00023315"/>
    </source>
</evidence>
<dbReference type="InterPro" id="IPR016181">
    <property type="entry name" value="Acyl_CoA_acyltransferase"/>
</dbReference>
<evidence type="ECO:0008006" key="5">
    <source>
        <dbReference type="Google" id="ProtNLM"/>
    </source>
</evidence>
<sequence>MIPISTLLGGYRTGYFPMAVDGGVRWFSPGHRGVIPLKSFRAPRRLARVVRQGSMPCTVNRAFRDVITACASRTDTAGNWINDEILESYCALHRGGYAHSLEVWNGSRLAGGLYGVSLGGAFFGESMFHVARDASKVALCFLVGRLRVRGFHLLDVQWVTPHLRQFGAVEIPRSSYLAELEESMRLDCAFAGPVPTG</sequence>
<proteinExistence type="inferred from homology"/>
<dbReference type="SUPFAM" id="SSF55729">
    <property type="entry name" value="Acyl-CoA N-acyltransferases (Nat)"/>
    <property type="match status" value="1"/>
</dbReference>
<dbReference type="Pfam" id="PF03588">
    <property type="entry name" value="Leu_Phe_trans"/>
    <property type="match status" value="1"/>
</dbReference>
<gene>
    <name evidence="4" type="ORF">METZ01_LOCUS138880</name>
</gene>
<dbReference type="NCBIfam" id="TIGR00667">
    <property type="entry name" value="aat"/>
    <property type="match status" value="1"/>
</dbReference>
<keyword evidence="1" id="KW-0963">Cytoplasm</keyword>
<dbReference type="Gene3D" id="3.40.630.70">
    <property type="entry name" value="Leucyl/phenylalanyl-tRNA-protein transferase, C-terminal domain"/>
    <property type="match status" value="1"/>
</dbReference>
<dbReference type="AlphaFoldDB" id="A0A381Z9Q4"/>
<evidence type="ECO:0000256" key="1">
    <source>
        <dbReference type="ARBA" id="ARBA00022490"/>
    </source>
</evidence>
<dbReference type="InterPro" id="IPR004616">
    <property type="entry name" value="Leu/Phe-tRNA_Trfase"/>
</dbReference>
<dbReference type="PANTHER" id="PTHR30098">
    <property type="entry name" value="LEUCYL/PHENYLALANYL-TRNA--PROTEIN TRANSFERASE"/>
    <property type="match status" value="1"/>
</dbReference>
<dbReference type="GO" id="GO:0030163">
    <property type="term" value="P:protein catabolic process"/>
    <property type="evidence" value="ECO:0007669"/>
    <property type="project" value="InterPro"/>
</dbReference>
<dbReference type="HAMAP" id="MF_00688">
    <property type="entry name" value="Leu_Phe_trans"/>
    <property type="match status" value="1"/>
</dbReference>
<dbReference type="GO" id="GO:0005737">
    <property type="term" value="C:cytoplasm"/>
    <property type="evidence" value="ECO:0007669"/>
    <property type="project" value="TreeGrafter"/>
</dbReference>
<organism evidence="4">
    <name type="scientific">marine metagenome</name>
    <dbReference type="NCBI Taxonomy" id="408172"/>
    <lineage>
        <taxon>unclassified sequences</taxon>
        <taxon>metagenomes</taxon>
        <taxon>ecological metagenomes</taxon>
    </lineage>
</organism>
<evidence type="ECO:0000256" key="2">
    <source>
        <dbReference type="ARBA" id="ARBA00022679"/>
    </source>
</evidence>
<dbReference type="PANTHER" id="PTHR30098:SF2">
    <property type="entry name" value="LEUCYL_PHENYLALANYL-TRNA--PROTEIN TRANSFERASE"/>
    <property type="match status" value="1"/>
</dbReference>
<dbReference type="InterPro" id="IPR042203">
    <property type="entry name" value="Leu/Phe-tRNA_Trfase_C"/>
</dbReference>